<dbReference type="InterPro" id="IPR027267">
    <property type="entry name" value="AH/BAR_dom_sf"/>
</dbReference>
<dbReference type="PROSITE" id="PS50003">
    <property type="entry name" value="PH_DOMAIN"/>
    <property type="match status" value="1"/>
</dbReference>
<dbReference type="FunFam" id="1.25.40.950:FF:000001">
    <property type="entry name" value="Arf-GAP with SH3 domain, ANK repeat and PH domain-containing protein 1"/>
    <property type="match status" value="1"/>
</dbReference>
<evidence type="ECO:0000313" key="18">
    <source>
        <dbReference type="Ensembl" id="ENSOKIP00005061563.1"/>
    </source>
</evidence>
<dbReference type="PROSITE" id="PS50002">
    <property type="entry name" value="SH3"/>
    <property type="match status" value="1"/>
</dbReference>
<keyword evidence="7" id="KW-0677">Repeat</keyword>
<dbReference type="Pfam" id="PF12796">
    <property type="entry name" value="Ank_2"/>
    <property type="match status" value="1"/>
</dbReference>
<dbReference type="Pfam" id="PF00018">
    <property type="entry name" value="SH3_1"/>
    <property type="match status" value="1"/>
</dbReference>
<dbReference type="Gene3D" id="1.25.40.20">
    <property type="entry name" value="Ankyrin repeat-containing domain"/>
    <property type="match status" value="1"/>
</dbReference>
<dbReference type="PROSITE" id="PS50088">
    <property type="entry name" value="ANK_REPEAT"/>
    <property type="match status" value="2"/>
</dbReference>
<dbReference type="SUPFAM" id="SSF48403">
    <property type="entry name" value="Ankyrin repeat"/>
    <property type="match status" value="1"/>
</dbReference>
<keyword evidence="5" id="KW-0597">Phosphoprotein</keyword>
<dbReference type="FunFam" id="1.20.1270.60:FF:000004">
    <property type="entry name" value="Arf-GAP with SH3 domain, ANK repeat and PH domain-containing protein 1"/>
    <property type="match status" value="1"/>
</dbReference>
<dbReference type="SUPFAM" id="SSF50729">
    <property type="entry name" value="PH domain-like"/>
    <property type="match status" value="1"/>
</dbReference>
<keyword evidence="8" id="KW-0862">Zinc</keyword>
<keyword evidence="10 11" id="KW-0040">ANK repeat</keyword>
<keyword evidence="9" id="KW-0333">Golgi apparatus</keyword>
<feature type="compositionally biased region" description="Polar residues" evidence="14">
    <location>
        <begin position="715"/>
        <end position="726"/>
    </location>
</feature>
<proteinExistence type="predicted"/>
<evidence type="ECO:0000256" key="5">
    <source>
        <dbReference type="ARBA" id="ARBA00022553"/>
    </source>
</evidence>
<keyword evidence="13" id="KW-0863">Zinc-finger</keyword>
<name>A0A8C7HT25_ONCKI</name>
<evidence type="ECO:0000256" key="11">
    <source>
        <dbReference type="PROSITE-ProRule" id="PRU00023"/>
    </source>
</evidence>
<evidence type="ECO:0000256" key="4">
    <source>
        <dbReference type="ARBA" id="ARBA00022490"/>
    </source>
</evidence>
<gene>
    <name evidence="18" type="primary">ASAP2</name>
    <name evidence="18" type="synonym">LOC109893803</name>
</gene>
<dbReference type="InterPro" id="IPR037844">
    <property type="entry name" value="PH_ASAP"/>
</dbReference>
<dbReference type="Gene3D" id="1.20.1270.60">
    <property type="entry name" value="Arfaptin homology (AH) domain/BAR domain"/>
    <property type="match status" value="1"/>
</dbReference>
<dbReference type="Pfam" id="PF00169">
    <property type="entry name" value="PH"/>
    <property type="match status" value="1"/>
</dbReference>
<protein>
    <submittedName>
        <fullName evidence="18">ArfGAP with SH3 domain, ankyrin repeat and PH domain 2a</fullName>
    </submittedName>
</protein>
<dbReference type="InterPro" id="IPR001849">
    <property type="entry name" value="PH_domain"/>
</dbReference>
<feature type="repeat" description="ANK" evidence="11">
    <location>
        <begin position="576"/>
        <end position="611"/>
    </location>
</feature>
<dbReference type="Proteomes" id="UP000694557">
    <property type="component" value="Unassembled WGS sequence"/>
</dbReference>
<dbReference type="Ensembl" id="ENSOKIT00005065424.1">
    <property type="protein sequence ID" value="ENSOKIP00005061563.1"/>
    <property type="gene ID" value="ENSOKIG00005025976.1"/>
</dbReference>
<dbReference type="InterPro" id="IPR011993">
    <property type="entry name" value="PH-like_dom_sf"/>
</dbReference>
<keyword evidence="19" id="KW-1185">Reference proteome</keyword>
<dbReference type="SMART" id="SM00233">
    <property type="entry name" value="PH"/>
    <property type="match status" value="1"/>
</dbReference>
<feature type="region of interest" description="Disordered" evidence="14">
    <location>
        <begin position="689"/>
        <end position="771"/>
    </location>
</feature>
<dbReference type="FunFam" id="1.25.40.20:FF:000006">
    <property type="entry name" value="Arf-GAP with SH3 domain, ANK repeat and PH domain-containing protein 2"/>
    <property type="match status" value="1"/>
</dbReference>
<dbReference type="SUPFAM" id="SSF50044">
    <property type="entry name" value="SH3-domain"/>
    <property type="match status" value="1"/>
</dbReference>
<evidence type="ECO:0000256" key="10">
    <source>
        <dbReference type="ARBA" id="ARBA00023043"/>
    </source>
</evidence>
<evidence type="ECO:0000259" key="15">
    <source>
        <dbReference type="PROSITE" id="PS50002"/>
    </source>
</evidence>
<keyword evidence="3 12" id="KW-0728">SH3 domain</keyword>
<feature type="domain" description="Arf-GAP" evidence="17">
    <location>
        <begin position="417"/>
        <end position="531"/>
    </location>
</feature>
<feature type="domain" description="SH3" evidence="15">
    <location>
        <begin position="858"/>
        <end position="917"/>
    </location>
</feature>
<dbReference type="Gene3D" id="1.25.40.950">
    <property type="match status" value="1"/>
</dbReference>
<accession>A0A8C7HT25</accession>
<dbReference type="InterPro" id="IPR001452">
    <property type="entry name" value="SH3_domain"/>
</dbReference>
<evidence type="ECO:0000256" key="8">
    <source>
        <dbReference type="ARBA" id="ARBA00022833"/>
    </source>
</evidence>
<dbReference type="GO" id="GO:0005794">
    <property type="term" value="C:Golgi apparatus"/>
    <property type="evidence" value="ECO:0007669"/>
    <property type="project" value="UniProtKB-SubCell"/>
</dbReference>
<organism evidence="18 19">
    <name type="scientific">Oncorhynchus kisutch</name>
    <name type="common">Coho salmon</name>
    <name type="synonym">Salmo kisutch</name>
    <dbReference type="NCBI Taxonomy" id="8019"/>
    <lineage>
        <taxon>Eukaryota</taxon>
        <taxon>Metazoa</taxon>
        <taxon>Chordata</taxon>
        <taxon>Craniata</taxon>
        <taxon>Vertebrata</taxon>
        <taxon>Euteleostomi</taxon>
        <taxon>Actinopterygii</taxon>
        <taxon>Neopterygii</taxon>
        <taxon>Teleostei</taxon>
        <taxon>Protacanthopterygii</taxon>
        <taxon>Salmoniformes</taxon>
        <taxon>Salmonidae</taxon>
        <taxon>Salmoninae</taxon>
        <taxon>Oncorhynchus</taxon>
    </lineage>
</organism>
<dbReference type="GO" id="GO:0008270">
    <property type="term" value="F:zinc ion binding"/>
    <property type="evidence" value="ECO:0007669"/>
    <property type="project" value="UniProtKB-KW"/>
</dbReference>
<dbReference type="SMART" id="SM00248">
    <property type="entry name" value="ANK"/>
    <property type="match status" value="2"/>
</dbReference>
<dbReference type="PANTHER" id="PTHR45854">
    <property type="entry name" value="ASAP FAMILY MEMBER"/>
    <property type="match status" value="1"/>
</dbReference>
<evidence type="ECO:0000256" key="3">
    <source>
        <dbReference type="ARBA" id="ARBA00022443"/>
    </source>
</evidence>
<dbReference type="InterPro" id="IPR002110">
    <property type="entry name" value="Ankyrin_rpt"/>
</dbReference>
<dbReference type="GeneTree" id="ENSGT00940000155623"/>
<evidence type="ECO:0000256" key="13">
    <source>
        <dbReference type="PROSITE-ProRule" id="PRU00288"/>
    </source>
</evidence>
<dbReference type="PANTHER" id="PTHR45854:SF4">
    <property type="entry name" value="ARF-GAP WITH SH3 DOMAIN, ANK REPEAT AND PH DOMAIN-CONTAINING PROTEIN 2"/>
    <property type="match status" value="1"/>
</dbReference>
<dbReference type="Pfam" id="PF16746">
    <property type="entry name" value="BAR_3"/>
    <property type="match status" value="1"/>
</dbReference>
<dbReference type="SUPFAM" id="SSF103657">
    <property type="entry name" value="BAR/IMD domain-like"/>
    <property type="match status" value="1"/>
</dbReference>
<dbReference type="Gene3D" id="2.30.29.30">
    <property type="entry name" value="Pleckstrin-homology domain (PH domain)/Phosphotyrosine-binding domain (PTB)"/>
    <property type="match status" value="1"/>
</dbReference>
<keyword evidence="4" id="KW-0963">Cytoplasm</keyword>
<reference evidence="18" key="2">
    <citation type="submission" date="2025-09" db="UniProtKB">
        <authorList>
            <consortium name="Ensembl"/>
        </authorList>
    </citation>
    <scope>IDENTIFICATION</scope>
</reference>
<dbReference type="InterPro" id="IPR001164">
    <property type="entry name" value="ArfGAP_dom"/>
</dbReference>
<evidence type="ECO:0000256" key="2">
    <source>
        <dbReference type="ARBA" id="ARBA00004555"/>
    </source>
</evidence>
<dbReference type="InterPro" id="IPR036028">
    <property type="entry name" value="SH3-like_dom_sf"/>
</dbReference>
<dbReference type="InterPro" id="IPR004148">
    <property type="entry name" value="BAR_dom"/>
</dbReference>
<dbReference type="GO" id="GO:0005096">
    <property type="term" value="F:GTPase activator activity"/>
    <property type="evidence" value="ECO:0007669"/>
    <property type="project" value="InterPro"/>
</dbReference>
<reference evidence="18" key="1">
    <citation type="submission" date="2025-08" db="UniProtKB">
        <authorList>
            <consortium name="Ensembl"/>
        </authorList>
    </citation>
    <scope>IDENTIFICATION</scope>
</reference>
<keyword evidence="6" id="KW-0479">Metal-binding</keyword>
<dbReference type="Gene3D" id="1.10.220.150">
    <property type="entry name" value="Arf GTPase activating protein"/>
    <property type="match status" value="1"/>
</dbReference>
<dbReference type="Gene3D" id="2.30.30.40">
    <property type="entry name" value="SH3 Domains"/>
    <property type="match status" value="1"/>
</dbReference>
<evidence type="ECO:0000256" key="9">
    <source>
        <dbReference type="ARBA" id="ARBA00023034"/>
    </source>
</evidence>
<feature type="region of interest" description="Disordered" evidence="14">
    <location>
        <begin position="838"/>
        <end position="862"/>
    </location>
</feature>
<dbReference type="SMART" id="SM00326">
    <property type="entry name" value="SH3"/>
    <property type="match status" value="1"/>
</dbReference>
<dbReference type="SUPFAM" id="SSF57863">
    <property type="entry name" value="ArfGap/RecO-like zinc finger"/>
    <property type="match status" value="1"/>
</dbReference>
<dbReference type="InterPro" id="IPR038508">
    <property type="entry name" value="ArfGAP_dom_sf"/>
</dbReference>
<evidence type="ECO:0000256" key="7">
    <source>
        <dbReference type="ARBA" id="ARBA00022737"/>
    </source>
</evidence>
<dbReference type="InterPro" id="IPR043593">
    <property type="entry name" value="ASAP"/>
</dbReference>
<feature type="repeat" description="ANK" evidence="11">
    <location>
        <begin position="612"/>
        <end position="644"/>
    </location>
</feature>
<evidence type="ECO:0000256" key="1">
    <source>
        <dbReference type="ARBA" id="ARBA00004496"/>
    </source>
</evidence>
<evidence type="ECO:0000259" key="17">
    <source>
        <dbReference type="PROSITE" id="PS50115"/>
    </source>
</evidence>
<dbReference type="FunFam" id="2.30.29.30:FF:000012">
    <property type="entry name" value="Arf-GAP with SH3 domain, ANK repeat and PH domain-containing protein 2"/>
    <property type="match status" value="1"/>
</dbReference>
<dbReference type="PRINTS" id="PR00405">
    <property type="entry name" value="REVINTRACTNG"/>
</dbReference>
<dbReference type="PROSITE" id="PS50297">
    <property type="entry name" value="ANK_REP_REGION"/>
    <property type="match status" value="1"/>
</dbReference>
<feature type="domain" description="PH" evidence="16">
    <location>
        <begin position="301"/>
        <end position="393"/>
    </location>
</feature>
<evidence type="ECO:0000256" key="6">
    <source>
        <dbReference type="ARBA" id="ARBA00022723"/>
    </source>
</evidence>
<dbReference type="FunFam" id="1.10.220.150:FF:000002">
    <property type="entry name" value="arf-GAP with SH3 domain, ANK repeat and PH domain-containing protein 1"/>
    <property type="match status" value="1"/>
</dbReference>
<feature type="compositionally biased region" description="Basic and acidic residues" evidence="14">
    <location>
        <begin position="699"/>
        <end position="710"/>
    </location>
</feature>
<comment type="subcellular location">
    <subcellularLocation>
        <location evidence="1">Cytoplasm</location>
    </subcellularLocation>
    <subcellularLocation>
        <location evidence="2">Golgi apparatus</location>
    </subcellularLocation>
</comment>
<evidence type="ECO:0000256" key="12">
    <source>
        <dbReference type="PROSITE-ProRule" id="PRU00192"/>
    </source>
</evidence>
<dbReference type="CDD" id="cd13251">
    <property type="entry name" value="PH_ASAP"/>
    <property type="match status" value="1"/>
</dbReference>
<dbReference type="SMART" id="SM00105">
    <property type="entry name" value="ArfGap"/>
    <property type="match status" value="1"/>
</dbReference>
<dbReference type="AlphaFoldDB" id="A0A8C7HT25"/>
<evidence type="ECO:0000313" key="19">
    <source>
        <dbReference type="Proteomes" id="UP000694557"/>
    </source>
</evidence>
<sequence>MPDQITVSEFMAETNEDYKAPTASNFTTRMSHCRNTVTALEEALDVDRSVLYKMKKSVKAIYTSGLAHVENEEQYTQALEKFGENCVYRDDPDLGSAFLKFSVFTKELTALFKNLVRMKTEISNVDTCFFLLFSSQDLKKPFDKAWKDYETKVTKIEKEKKEHARQHGMIRTEISGAEIAEEMEKERRFFQLQMCEYLLKVNEIKIKKGVDLLQNLIKYFHAQCNFFQDGLKAVDNLKPSIEKLATDLHTIKQAQDEERKQLTQLRDVLKSALQVEQKEESQVRQSATYSLHQPQGNKEHGTERCGNLYKKSDGLRKVWQKRKCSVKNGYLTISHGTTNRPPAKLNLLTCQVKHNPEEKKSFDLISHDRTYHFQTEDDSECQIWISVLQNSKEEALNNAFKGDQHVGENNIVQELTKAILGEVKRMTGNDVCCDCRAPNPTWLSTNLGILTCIECSGIHRELGVHYSRIQSLTLDVLSTSELLLAKNVGNAGFNDIMEACLSAEDVVKPNPASDMQARKDFITAKYTEKRFARRKCPDGVSKLHTLCDAVKSRDIFSLIQVYAEGVDLMEPIPLEQGETALHLAVRLVDRTSLHIVDFLTQNSVNLDKQTAKGSTALHYCCLTDNMECLKLLLRGKASIDIASESGETPLDIAKRLKHLQCEELLNMALAGKFNAHVHVEYEWRLHHEDMDESDEDLDDKPSPHRREERPASCYTPGSNSHLQPSPASLARDKQRGGYMPNLVTNETYGAILNASPPAPGGPATTSAPPLPPRNIGTLFFLFKPKTNVAKAKVAADTEDRNTPCFNKRKRWVTSLSVSLGLAPPPVAKTVSVMEAMNQQSKPGTGHGHSRAPPPKSPSGPKRVKAIYNCLADNPDELTFSEGEVIVVDGEEDQEWWVKTGEGESGCVFLSSFTRSKSRPAQL</sequence>
<dbReference type="InterPro" id="IPR037278">
    <property type="entry name" value="ARFGAP/RecO"/>
</dbReference>
<evidence type="ECO:0000259" key="16">
    <source>
        <dbReference type="PROSITE" id="PS50003"/>
    </source>
</evidence>
<dbReference type="InterPro" id="IPR036770">
    <property type="entry name" value="Ankyrin_rpt-contain_sf"/>
</dbReference>
<evidence type="ECO:0000256" key="14">
    <source>
        <dbReference type="SAM" id="MobiDB-lite"/>
    </source>
</evidence>
<dbReference type="PROSITE" id="PS50115">
    <property type="entry name" value="ARFGAP"/>
    <property type="match status" value="1"/>
</dbReference>
<dbReference type="Pfam" id="PF01412">
    <property type="entry name" value="ArfGap"/>
    <property type="match status" value="1"/>
</dbReference>